<keyword evidence="5" id="KW-1185">Reference proteome</keyword>
<dbReference type="InterPro" id="IPR002618">
    <property type="entry name" value="UDPGP_fam"/>
</dbReference>
<evidence type="ECO:0000256" key="3">
    <source>
        <dbReference type="SAM" id="MobiDB-lite"/>
    </source>
</evidence>
<dbReference type="OrthoDB" id="1741311at2759"/>
<feature type="region of interest" description="Disordered" evidence="3">
    <location>
        <begin position="1"/>
        <end position="35"/>
    </location>
</feature>
<comment type="caution">
    <text evidence="4">The sequence shown here is derived from an EMBL/GenBank/DDBJ whole genome shotgun (WGS) entry which is preliminary data.</text>
</comment>
<gene>
    <name evidence="4" type="ORF">STAS_24117</name>
</gene>
<sequence>MADMGIADKGQPCNDNLIHETSEASPGRPTQEPCKRGAKSHIMYGFLSFSLLVPPYPPYLNGSAYNNLGNSGFDNIVSKKLLEIAQVPDEHVNEFTSIEKFKIFNTNNL</sequence>
<evidence type="ECO:0000256" key="1">
    <source>
        <dbReference type="ARBA" id="ARBA00022679"/>
    </source>
</evidence>
<keyword evidence="2 4" id="KW-0548">Nucleotidyltransferase</keyword>
<keyword evidence="1 4" id="KW-0808">Transferase</keyword>
<accession>A0A5A7QNV4</accession>
<organism evidence="4 5">
    <name type="scientific">Striga asiatica</name>
    <name type="common">Asiatic witchweed</name>
    <name type="synonym">Buchnera asiatica</name>
    <dbReference type="NCBI Taxonomy" id="4170"/>
    <lineage>
        <taxon>Eukaryota</taxon>
        <taxon>Viridiplantae</taxon>
        <taxon>Streptophyta</taxon>
        <taxon>Embryophyta</taxon>
        <taxon>Tracheophyta</taxon>
        <taxon>Spermatophyta</taxon>
        <taxon>Magnoliopsida</taxon>
        <taxon>eudicotyledons</taxon>
        <taxon>Gunneridae</taxon>
        <taxon>Pentapetalae</taxon>
        <taxon>asterids</taxon>
        <taxon>lamiids</taxon>
        <taxon>Lamiales</taxon>
        <taxon>Orobanchaceae</taxon>
        <taxon>Buchnereae</taxon>
        <taxon>Striga</taxon>
    </lineage>
</organism>
<dbReference type="Gene3D" id="3.90.550.10">
    <property type="entry name" value="Spore Coat Polysaccharide Biosynthesis Protein SpsA, Chain A"/>
    <property type="match status" value="1"/>
</dbReference>
<name>A0A5A7QNV4_STRAF</name>
<evidence type="ECO:0000313" key="4">
    <source>
        <dbReference type="EMBL" id="GER47043.1"/>
    </source>
</evidence>
<dbReference type="EMBL" id="BKCP01007737">
    <property type="protein sequence ID" value="GER47043.1"/>
    <property type="molecule type" value="Genomic_DNA"/>
</dbReference>
<reference evidence="5" key="1">
    <citation type="journal article" date="2019" name="Curr. Biol.">
        <title>Genome Sequence of Striga asiatica Provides Insight into the Evolution of Plant Parasitism.</title>
        <authorList>
            <person name="Yoshida S."/>
            <person name="Kim S."/>
            <person name="Wafula E.K."/>
            <person name="Tanskanen J."/>
            <person name="Kim Y.M."/>
            <person name="Honaas L."/>
            <person name="Yang Z."/>
            <person name="Spallek T."/>
            <person name="Conn C.E."/>
            <person name="Ichihashi Y."/>
            <person name="Cheong K."/>
            <person name="Cui S."/>
            <person name="Der J.P."/>
            <person name="Gundlach H."/>
            <person name="Jiao Y."/>
            <person name="Hori C."/>
            <person name="Ishida J.K."/>
            <person name="Kasahara H."/>
            <person name="Kiba T."/>
            <person name="Kim M.S."/>
            <person name="Koo N."/>
            <person name="Laohavisit A."/>
            <person name="Lee Y.H."/>
            <person name="Lumba S."/>
            <person name="McCourt P."/>
            <person name="Mortimer J.C."/>
            <person name="Mutuku J.M."/>
            <person name="Nomura T."/>
            <person name="Sasaki-Sekimoto Y."/>
            <person name="Seto Y."/>
            <person name="Wang Y."/>
            <person name="Wakatake T."/>
            <person name="Sakakibara H."/>
            <person name="Demura T."/>
            <person name="Yamaguchi S."/>
            <person name="Yoneyama K."/>
            <person name="Manabe R.I."/>
            <person name="Nelson D.C."/>
            <person name="Schulman A.H."/>
            <person name="Timko M.P."/>
            <person name="dePamphilis C.W."/>
            <person name="Choi D."/>
            <person name="Shirasu K."/>
        </authorList>
    </citation>
    <scope>NUCLEOTIDE SEQUENCE [LARGE SCALE GENOMIC DNA]</scope>
    <source>
        <strain evidence="5">cv. UVA1</strain>
    </source>
</reference>
<dbReference type="Proteomes" id="UP000325081">
    <property type="component" value="Unassembled WGS sequence"/>
</dbReference>
<proteinExistence type="predicted"/>
<dbReference type="GO" id="GO:0070569">
    <property type="term" value="F:uridylyltransferase activity"/>
    <property type="evidence" value="ECO:0007669"/>
    <property type="project" value="InterPro"/>
</dbReference>
<evidence type="ECO:0000313" key="5">
    <source>
        <dbReference type="Proteomes" id="UP000325081"/>
    </source>
</evidence>
<evidence type="ECO:0000256" key="2">
    <source>
        <dbReference type="ARBA" id="ARBA00022695"/>
    </source>
</evidence>
<dbReference type="InterPro" id="IPR029044">
    <property type="entry name" value="Nucleotide-diphossugar_trans"/>
</dbReference>
<protein>
    <submittedName>
        <fullName evidence="4">UTP--glucose-1-phosphate uridylyltransferase</fullName>
    </submittedName>
</protein>
<dbReference type="Pfam" id="PF01704">
    <property type="entry name" value="UDPGP"/>
    <property type="match status" value="1"/>
</dbReference>
<dbReference type="AlphaFoldDB" id="A0A5A7QNV4"/>